<dbReference type="Proteomes" id="UP000233556">
    <property type="component" value="Unassembled WGS sequence"/>
</dbReference>
<keyword evidence="3" id="KW-1185">Reference proteome</keyword>
<accession>A0A2I0U8S5</accession>
<gene>
    <name evidence="2" type="ORF">llap_7218</name>
</gene>
<feature type="region of interest" description="Disordered" evidence="1">
    <location>
        <begin position="1"/>
        <end position="47"/>
    </location>
</feature>
<dbReference type="EMBL" id="KZ505992">
    <property type="protein sequence ID" value="PKU42460.1"/>
    <property type="molecule type" value="Genomic_DNA"/>
</dbReference>
<reference evidence="3" key="1">
    <citation type="submission" date="2017-11" db="EMBL/GenBank/DDBJ databases">
        <authorList>
            <person name="Lima N.C."/>
            <person name="Parody-Merino A.M."/>
            <person name="Battley P.F."/>
            <person name="Fidler A.E."/>
            <person name="Prosdocimi F."/>
        </authorList>
    </citation>
    <scope>NUCLEOTIDE SEQUENCE [LARGE SCALE GENOMIC DNA]</scope>
</reference>
<evidence type="ECO:0000313" key="2">
    <source>
        <dbReference type="EMBL" id="PKU42460.1"/>
    </source>
</evidence>
<reference evidence="3" key="2">
    <citation type="submission" date="2017-12" db="EMBL/GenBank/DDBJ databases">
        <title>Genome sequence of the Bar-tailed Godwit (Limosa lapponica baueri).</title>
        <authorList>
            <person name="Lima N.C.B."/>
            <person name="Parody-Merino A.M."/>
            <person name="Battley P.F."/>
            <person name="Fidler A.E."/>
            <person name="Prosdocimi F."/>
        </authorList>
    </citation>
    <scope>NUCLEOTIDE SEQUENCE [LARGE SCALE GENOMIC DNA]</scope>
</reference>
<name>A0A2I0U8S5_LIMLA</name>
<evidence type="ECO:0000313" key="3">
    <source>
        <dbReference type="Proteomes" id="UP000233556"/>
    </source>
</evidence>
<proteinExistence type="predicted"/>
<organism evidence="2 3">
    <name type="scientific">Limosa lapponica baueri</name>
    <dbReference type="NCBI Taxonomy" id="1758121"/>
    <lineage>
        <taxon>Eukaryota</taxon>
        <taxon>Metazoa</taxon>
        <taxon>Chordata</taxon>
        <taxon>Craniata</taxon>
        <taxon>Vertebrata</taxon>
        <taxon>Euteleostomi</taxon>
        <taxon>Archelosauria</taxon>
        <taxon>Archosauria</taxon>
        <taxon>Dinosauria</taxon>
        <taxon>Saurischia</taxon>
        <taxon>Theropoda</taxon>
        <taxon>Coelurosauria</taxon>
        <taxon>Aves</taxon>
        <taxon>Neognathae</taxon>
        <taxon>Neoaves</taxon>
        <taxon>Charadriiformes</taxon>
        <taxon>Scolopacidae</taxon>
        <taxon>Limosa</taxon>
    </lineage>
</organism>
<protein>
    <submittedName>
        <fullName evidence="2">Uncharacterized protein</fullName>
    </submittedName>
</protein>
<dbReference type="AlphaFoldDB" id="A0A2I0U8S5"/>
<sequence length="92" mass="10212">MGLATCEHAQQSLRDQTPLKGNDTVGKESMRHPGGLKPPKPFISLRPAPQKNHKVALTFVCDPKLHMMLQLCPACLLNNIRPGSNIFNFYTT</sequence>
<evidence type="ECO:0000256" key="1">
    <source>
        <dbReference type="SAM" id="MobiDB-lite"/>
    </source>
</evidence>